<accession>A0ABV9JJ01</accession>
<organism evidence="1 2">
    <name type="scientific">Rheinheimera marina</name>
    <dbReference type="NCBI Taxonomy" id="1774958"/>
    <lineage>
        <taxon>Bacteria</taxon>
        <taxon>Pseudomonadati</taxon>
        <taxon>Pseudomonadota</taxon>
        <taxon>Gammaproteobacteria</taxon>
        <taxon>Chromatiales</taxon>
        <taxon>Chromatiaceae</taxon>
        <taxon>Rheinheimera</taxon>
    </lineage>
</organism>
<evidence type="ECO:0000313" key="2">
    <source>
        <dbReference type="Proteomes" id="UP001595962"/>
    </source>
</evidence>
<dbReference type="Proteomes" id="UP001595962">
    <property type="component" value="Unassembled WGS sequence"/>
</dbReference>
<evidence type="ECO:0000313" key="1">
    <source>
        <dbReference type="EMBL" id="MFC4654114.1"/>
    </source>
</evidence>
<name>A0ABV9JJ01_9GAMM</name>
<dbReference type="Pfam" id="PF03692">
    <property type="entry name" value="CxxCxxCC"/>
    <property type="match status" value="1"/>
</dbReference>
<sequence>MQRLRVLAEQLDVVYQQISEQYSAYQRQRELFCRSGCGECCLHPGIEASVLEMLPLAIKLYDEGRAEQALDDIQQHQKAGCFLYQSFSEDGKQGQCGSYAHRPAVCRLFGAAGYTGREGQVELSVCKVIKADHPQALKDSLIALESDPPPMIRHGKELVRQVDYELGGRNLPVNDAIKQALEKVLFEGYYASMTEPEPVIPLADPLDYALPA</sequence>
<dbReference type="InterPro" id="IPR005358">
    <property type="entry name" value="Puta_zinc/iron-chelating_dom"/>
</dbReference>
<protein>
    <submittedName>
        <fullName evidence="1">YkgJ family cysteine cluster protein</fullName>
    </submittedName>
</protein>
<keyword evidence="2" id="KW-1185">Reference proteome</keyword>
<gene>
    <name evidence="1" type="ORF">ACFO3I_03635</name>
</gene>
<comment type="caution">
    <text evidence="1">The sequence shown here is derived from an EMBL/GenBank/DDBJ whole genome shotgun (WGS) entry which is preliminary data.</text>
</comment>
<dbReference type="RefSeq" id="WP_377331837.1">
    <property type="nucleotide sequence ID" value="NZ_JBHSGB010000004.1"/>
</dbReference>
<reference evidence="2" key="1">
    <citation type="journal article" date="2019" name="Int. J. Syst. Evol. Microbiol.">
        <title>The Global Catalogue of Microorganisms (GCM) 10K type strain sequencing project: providing services to taxonomists for standard genome sequencing and annotation.</title>
        <authorList>
            <consortium name="The Broad Institute Genomics Platform"/>
            <consortium name="The Broad Institute Genome Sequencing Center for Infectious Disease"/>
            <person name="Wu L."/>
            <person name="Ma J."/>
        </authorList>
    </citation>
    <scope>NUCLEOTIDE SEQUENCE [LARGE SCALE GENOMIC DNA]</scope>
    <source>
        <strain evidence="2">DT28</strain>
    </source>
</reference>
<dbReference type="EMBL" id="JBHSGB010000004">
    <property type="protein sequence ID" value="MFC4654114.1"/>
    <property type="molecule type" value="Genomic_DNA"/>
</dbReference>
<proteinExistence type="predicted"/>